<dbReference type="OrthoDB" id="168391at2157"/>
<dbReference type="PANTHER" id="PTHR13847">
    <property type="entry name" value="SARCOSINE DEHYDROGENASE-RELATED"/>
    <property type="match status" value="1"/>
</dbReference>
<dbReference type="SUPFAM" id="SSF51905">
    <property type="entry name" value="FAD/NAD(P)-binding domain"/>
    <property type="match status" value="1"/>
</dbReference>
<gene>
    <name evidence="3" type="ORF">Asulf_01074</name>
</gene>
<name>N0BLJ7_9EURY</name>
<keyword evidence="1" id="KW-0560">Oxidoreductase</keyword>
<dbReference type="GO" id="GO:0005737">
    <property type="term" value="C:cytoplasm"/>
    <property type="evidence" value="ECO:0007669"/>
    <property type="project" value="TreeGrafter"/>
</dbReference>
<reference evidence="3 4" key="1">
    <citation type="journal article" date="2013" name="Genome Announc.">
        <title>Complete Genome Sequence of the Thermophilic and Facultatively Chemolithoautotrophic Sulfate Reducer Archaeoglobus sulfaticallidus Strain PM70-1T.</title>
        <authorList>
            <person name="Stokke R."/>
            <person name="Hocking W.P."/>
            <person name="Steinsbu B.O."/>
            <person name="Steen I.H."/>
        </authorList>
    </citation>
    <scope>NUCLEOTIDE SEQUENCE [LARGE SCALE GENOMIC DNA]</scope>
    <source>
        <strain evidence="3">PM70-1</strain>
    </source>
</reference>
<dbReference type="InterPro" id="IPR006076">
    <property type="entry name" value="FAD-dep_OxRdtase"/>
</dbReference>
<proteinExistence type="predicted"/>
<dbReference type="InterPro" id="IPR036188">
    <property type="entry name" value="FAD/NAD-bd_sf"/>
</dbReference>
<evidence type="ECO:0000313" key="4">
    <source>
        <dbReference type="Proteomes" id="UP000013307"/>
    </source>
</evidence>
<dbReference type="GO" id="GO:0016491">
    <property type="term" value="F:oxidoreductase activity"/>
    <property type="evidence" value="ECO:0007669"/>
    <property type="project" value="UniProtKB-KW"/>
</dbReference>
<protein>
    <submittedName>
        <fullName evidence="3">Glycine/D-amino acid oxidases (Deaminating)</fullName>
    </submittedName>
</protein>
<dbReference type="PANTHER" id="PTHR13847:SF287">
    <property type="entry name" value="FAD-DEPENDENT OXIDOREDUCTASE DOMAIN-CONTAINING PROTEIN 1"/>
    <property type="match status" value="1"/>
</dbReference>
<accession>N0BLJ7</accession>
<dbReference type="EMBL" id="CP005290">
    <property type="protein sequence ID" value="AGK61075.1"/>
    <property type="molecule type" value="Genomic_DNA"/>
</dbReference>
<feature type="domain" description="FAD dependent oxidoreductase" evidence="2">
    <location>
        <begin position="3"/>
        <end position="339"/>
    </location>
</feature>
<dbReference type="STRING" id="387631.Asulf_01074"/>
<sequence length="356" mass="39016">MKVGVIGAGVAGLFSAYFLAKNGAEVTVFEKRYPLYGASGRNSGGITPMLGRKELVKLAKRSIEIYDRTQSEVRFNFLFRKDGYLKVAKTDEDMDKLEKEARMQKELGVKLREIDEYELKSLVDGFNTKSVVGAFYGEGGVIFPWPVIWGLERGCKSLGVEIIPQKEVSVEVSNSRISVKAGNGEEYKFDFVLNCSGAWSASVNRSLGLRCNRIVKEEICVLESLKPFIDPYIMNVSDGVYLSQSARGEVVGGIIGSEVDSPKTSSSLSFLTKYAKLAVEMIPKLKGLSVLRQWAGVYDSSGDGLPVVGEDKVEGIIQLNGLGRQGMCIAPALGEIVADIILKGKEYEKFSPKRFA</sequence>
<dbReference type="Proteomes" id="UP000013307">
    <property type="component" value="Chromosome"/>
</dbReference>
<dbReference type="RefSeq" id="WP_015590673.1">
    <property type="nucleotide sequence ID" value="NC_021169.1"/>
</dbReference>
<evidence type="ECO:0000256" key="1">
    <source>
        <dbReference type="ARBA" id="ARBA00023002"/>
    </source>
</evidence>
<dbReference type="Gene3D" id="3.50.50.60">
    <property type="entry name" value="FAD/NAD(P)-binding domain"/>
    <property type="match status" value="1"/>
</dbReference>
<dbReference type="PRINTS" id="PR00419">
    <property type="entry name" value="ADXRDTASE"/>
</dbReference>
<dbReference type="Pfam" id="PF01266">
    <property type="entry name" value="DAO"/>
    <property type="match status" value="1"/>
</dbReference>
<dbReference type="HOGENOM" id="CLU_007884_4_1_2"/>
<dbReference type="Gene3D" id="3.30.9.10">
    <property type="entry name" value="D-Amino Acid Oxidase, subunit A, domain 2"/>
    <property type="match status" value="1"/>
</dbReference>
<dbReference type="eggNOG" id="arCOG00755">
    <property type="taxonomic scope" value="Archaea"/>
</dbReference>
<dbReference type="AlphaFoldDB" id="N0BLJ7"/>
<dbReference type="GeneID" id="15392715"/>
<evidence type="ECO:0000259" key="2">
    <source>
        <dbReference type="Pfam" id="PF01266"/>
    </source>
</evidence>
<evidence type="ECO:0000313" key="3">
    <source>
        <dbReference type="EMBL" id="AGK61075.1"/>
    </source>
</evidence>
<keyword evidence="4" id="KW-1185">Reference proteome</keyword>
<organism evidence="3 4">
    <name type="scientific">Archaeoglobus sulfaticallidus PM70-1</name>
    <dbReference type="NCBI Taxonomy" id="387631"/>
    <lineage>
        <taxon>Archaea</taxon>
        <taxon>Methanobacteriati</taxon>
        <taxon>Methanobacteriota</taxon>
        <taxon>Archaeoglobi</taxon>
        <taxon>Archaeoglobales</taxon>
        <taxon>Archaeoglobaceae</taxon>
        <taxon>Archaeoglobus</taxon>
    </lineage>
</organism>
<dbReference type="KEGG" id="ast:Asulf_01074"/>